<comment type="caution">
    <text evidence="2">The sequence shown here is derived from an EMBL/GenBank/DDBJ whole genome shotgun (WGS) entry which is preliminary data.</text>
</comment>
<evidence type="ECO:0008006" key="4">
    <source>
        <dbReference type="Google" id="ProtNLM"/>
    </source>
</evidence>
<dbReference type="PANTHER" id="PTHR39608">
    <property type="entry name" value="INTEGRAL MEMBRANE PROTEIN (AFU_ORTHOLOGUE AFUA_5G08640)"/>
    <property type="match status" value="1"/>
</dbReference>
<sequence>MDAKEYTKGTSSRALHVFFRLGELVCACIVVGLIGRFLFLIDEANSARLVYGIVIGSLTILFSLSFPLDFLMFAAWLIVFCLLETLTGISTCNAFWLNDYWGYYWGRWYRPGINWSGCSAWRTVLAFSFIASFTYLLSFCLGLYWVMTYYNRKERGNQAFGSSNTE</sequence>
<protein>
    <recommendedName>
        <fullName evidence="4">MARVEL domain-containing protein</fullName>
    </recommendedName>
</protein>
<feature type="transmembrane region" description="Helical" evidence="1">
    <location>
        <begin position="73"/>
        <end position="96"/>
    </location>
</feature>
<dbReference type="PANTHER" id="PTHR39608:SF1">
    <property type="entry name" value="INTEGRAL MEMBRANE PROTEIN (AFU_ORTHOLOGUE AFUA_5G08640)"/>
    <property type="match status" value="1"/>
</dbReference>
<reference evidence="2" key="1">
    <citation type="journal article" date="2023" name="Mol. Phylogenet. Evol.">
        <title>Genome-scale phylogeny and comparative genomics of the fungal order Sordariales.</title>
        <authorList>
            <person name="Hensen N."/>
            <person name="Bonometti L."/>
            <person name="Westerberg I."/>
            <person name="Brannstrom I.O."/>
            <person name="Guillou S."/>
            <person name="Cros-Aarteil S."/>
            <person name="Calhoun S."/>
            <person name="Haridas S."/>
            <person name="Kuo A."/>
            <person name="Mondo S."/>
            <person name="Pangilinan J."/>
            <person name="Riley R."/>
            <person name="LaButti K."/>
            <person name="Andreopoulos B."/>
            <person name="Lipzen A."/>
            <person name="Chen C."/>
            <person name="Yan M."/>
            <person name="Daum C."/>
            <person name="Ng V."/>
            <person name="Clum A."/>
            <person name="Steindorff A."/>
            <person name="Ohm R.A."/>
            <person name="Martin F."/>
            <person name="Silar P."/>
            <person name="Natvig D.O."/>
            <person name="Lalanne C."/>
            <person name="Gautier V."/>
            <person name="Ament-Velasquez S.L."/>
            <person name="Kruys A."/>
            <person name="Hutchinson M.I."/>
            <person name="Powell A.J."/>
            <person name="Barry K."/>
            <person name="Miller A.N."/>
            <person name="Grigoriev I.V."/>
            <person name="Debuchy R."/>
            <person name="Gladieux P."/>
            <person name="Hiltunen Thoren M."/>
            <person name="Johannesson H."/>
        </authorList>
    </citation>
    <scope>NUCLEOTIDE SEQUENCE</scope>
    <source>
        <strain evidence="2">CBS 314.62</strain>
    </source>
</reference>
<gene>
    <name evidence="2" type="ORF">B0T22DRAFT_535965</name>
</gene>
<evidence type="ECO:0000313" key="3">
    <source>
        <dbReference type="Proteomes" id="UP001270362"/>
    </source>
</evidence>
<dbReference type="EMBL" id="JAULSO010000002">
    <property type="protein sequence ID" value="KAK3688891.1"/>
    <property type="molecule type" value="Genomic_DNA"/>
</dbReference>
<evidence type="ECO:0000313" key="2">
    <source>
        <dbReference type="EMBL" id="KAK3688891.1"/>
    </source>
</evidence>
<organism evidence="2 3">
    <name type="scientific">Podospora appendiculata</name>
    <dbReference type="NCBI Taxonomy" id="314037"/>
    <lineage>
        <taxon>Eukaryota</taxon>
        <taxon>Fungi</taxon>
        <taxon>Dikarya</taxon>
        <taxon>Ascomycota</taxon>
        <taxon>Pezizomycotina</taxon>
        <taxon>Sordariomycetes</taxon>
        <taxon>Sordariomycetidae</taxon>
        <taxon>Sordariales</taxon>
        <taxon>Podosporaceae</taxon>
        <taxon>Podospora</taxon>
    </lineage>
</organism>
<accession>A0AAE1CCT6</accession>
<evidence type="ECO:0000256" key="1">
    <source>
        <dbReference type="SAM" id="Phobius"/>
    </source>
</evidence>
<feature type="transmembrane region" description="Helical" evidence="1">
    <location>
        <begin position="124"/>
        <end position="146"/>
    </location>
</feature>
<keyword evidence="1" id="KW-0472">Membrane</keyword>
<keyword evidence="1" id="KW-1133">Transmembrane helix</keyword>
<keyword evidence="1" id="KW-0812">Transmembrane</keyword>
<proteinExistence type="predicted"/>
<feature type="transmembrane region" description="Helical" evidence="1">
    <location>
        <begin position="47"/>
        <end position="66"/>
    </location>
</feature>
<name>A0AAE1CCT6_9PEZI</name>
<keyword evidence="3" id="KW-1185">Reference proteome</keyword>
<feature type="transmembrane region" description="Helical" evidence="1">
    <location>
        <begin position="21"/>
        <end position="41"/>
    </location>
</feature>
<reference evidence="2" key="2">
    <citation type="submission" date="2023-06" db="EMBL/GenBank/DDBJ databases">
        <authorList>
            <consortium name="Lawrence Berkeley National Laboratory"/>
            <person name="Haridas S."/>
            <person name="Hensen N."/>
            <person name="Bonometti L."/>
            <person name="Westerberg I."/>
            <person name="Brannstrom I.O."/>
            <person name="Guillou S."/>
            <person name="Cros-Aarteil S."/>
            <person name="Calhoun S."/>
            <person name="Kuo A."/>
            <person name="Mondo S."/>
            <person name="Pangilinan J."/>
            <person name="Riley R."/>
            <person name="Labutti K."/>
            <person name="Andreopoulos B."/>
            <person name="Lipzen A."/>
            <person name="Chen C."/>
            <person name="Yanf M."/>
            <person name="Daum C."/>
            <person name="Ng V."/>
            <person name="Clum A."/>
            <person name="Steindorff A."/>
            <person name="Ohm R."/>
            <person name="Martin F."/>
            <person name="Silar P."/>
            <person name="Natvig D."/>
            <person name="Lalanne C."/>
            <person name="Gautier V."/>
            <person name="Ament-Velasquez S.L."/>
            <person name="Kruys A."/>
            <person name="Hutchinson M.I."/>
            <person name="Powell A.J."/>
            <person name="Barry K."/>
            <person name="Miller A.N."/>
            <person name="Grigoriev I.V."/>
            <person name="Debuchy R."/>
            <person name="Gladieux P."/>
            <person name="Thoren M.H."/>
            <person name="Johannesson H."/>
        </authorList>
    </citation>
    <scope>NUCLEOTIDE SEQUENCE</scope>
    <source>
        <strain evidence="2">CBS 314.62</strain>
    </source>
</reference>
<dbReference type="AlphaFoldDB" id="A0AAE1CCT6"/>
<dbReference type="Proteomes" id="UP001270362">
    <property type="component" value="Unassembled WGS sequence"/>
</dbReference>